<dbReference type="AlphaFoldDB" id="A0A286GNP4"/>
<gene>
    <name evidence="2" type="ORF">SAMN05421508_106281</name>
</gene>
<evidence type="ECO:0000313" key="3">
    <source>
        <dbReference type="Proteomes" id="UP000219621"/>
    </source>
</evidence>
<dbReference type="InterPro" id="IPR009956">
    <property type="entry name" value="Post-segregation_anti-tox_CcdA"/>
</dbReference>
<evidence type="ECO:0000313" key="2">
    <source>
        <dbReference type="EMBL" id="SOD97157.1"/>
    </source>
</evidence>
<evidence type="ECO:0000256" key="1">
    <source>
        <dbReference type="ARBA" id="ARBA00022649"/>
    </source>
</evidence>
<accession>A0A286GNP4</accession>
<dbReference type="Proteomes" id="UP000219621">
    <property type="component" value="Unassembled WGS sequence"/>
</dbReference>
<keyword evidence="3" id="KW-1185">Reference proteome</keyword>
<keyword evidence="1" id="KW-1277">Toxin-antitoxin system</keyword>
<organism evidence="2 3">
    <name type="scientific">Caenispirillum bisanense</name>
    <dbReference type="NCBI Taxonomy" id="414052"/>
    <lineage>
        <taxon>Bacteria</taxon>
        <taxon>Pseudomonadati</taxon>
        <taxon>Pseudomonadota</taxon>
        <taxon>Alphaproteobacteria</taxon>
        <taxon>Rhodospirillales</taxon>
        <taxon>Novispirillaceae</taxon>
        <taxon>Caenispirillum</taxon>
    </lineage>
</organism>
<name>A0A286GNP4_9PROT</name>
<sequence length="80" mass="9102">MPYDTHTPKTPLTVSVNADMVKDARALDLDLDEVVEQALQTRIAKRRRLVEAEERMRPALEAMSDFHARHGSLADDFPLE</sequence>
<proteinExistence type="predicted"/>
<reference evidence="2 3" key="1">
    <citation type="submission" date="2017-09" db="EMBL/GenBank/DDBJ databases">
        <authorList>
            <person name="Ehlers B."/>
            <person name="Leendertz F.H."/>
        </authorList>
    </citation>
    <scope>NUCLEOTIDE SEQUENCE [LARGE SCALE GENOMIC DNA]</scope>
    <source>
        <strain evidence="2 3">USBA 140</strain>
    </source>
</reference>
<dbReference type="RefSeq" id="WP_097280033.1">
    <property type="nucleotide sequence ID" value="NZ_OCNJ01000006.1"/>
</dbReference>
<dbReference type="OrthoDB" id="7219749at2"/>
<dbReference type="EMBL" id="OCNJ01000006">
    <property type="protein sequence ID" value="SOD97157.1"/>
    <property type="molecule type" value="Genomic_DNA"/>
</dbReference>
<protein>
    <submittedName>
        <fullName evidence="2">Antitoxin CcdA</fullName>
    </submittedName>
</protein>
<dbReference type="Pfam" id="PF07362">
    <property type="entry name" value="CcdA"/>
    <property type="match status" value="1"/>
</dbReference>